<sequence length="302" mass="33138">MYAEPVEGADEIRQLARGALTAAGVGDIDRVPLEQVTAAVDLHQRDLFALGDNPPPALRRAMKLLSSKVLGILAVKQKAIYVDPDLEESRKRFTIAHEIGHKALPWQEGSFADDKHTLAPATKKAFEREANAFGGELLFGAGRFNDQADDEAPGIEVPLAAASRYGASVAATLRQYVEYSRRPMALLAVGVLTDRTVNGPRLPLFRGLCVVSDRFAERYGPLEGAFPTGRLAPSSPLFHVLEKLTVSVGESIEVPLETRRGLVTFRADTFCNTYQRFVLLYRRTRLSGRQTLLVDANGKPLR</sequence>
<comment type="caution">
    <text evidence="2">The sequence shown here is derived from an EMBL/GenBank/DDBJ whole genome shotgun (WGS) entry which is preliminary data.</text>
</comment>
<proteinExistence type="predicted"/>
<dbReference type="InterPro" id="IPR010359">
    <property type="entry name" value="IrrE_HExxH"/>
</dbReference>
<gene>
    <name evidence="2" type="ORF">GCM10023171_09450</name>
</gene>
<dbReference type="Gene3D" id="1.10.10.2910">
    <property type="match status" value="1"/>
</dbReference>
<keyword evidence="3" id="KW-1185">Reference proteome</keyword>
<evidence type="ECO:0000259" key="1">
    <source>
        <dbReference type="Pfam" id="PF06114"/>
    </source>
</evidence>
<dbReference type="RefSeq" id="WP_345184884.1">
    <property type="nucleotide sequence ID" value="NZ_BAABGP010000007.1"/>
</dbReference>
<organism evidence="2 3">
    <name type="scientific">Microbacterium panaciterrae</name>
    <dbReference type="NCBI Taxonomy" id="985759"/>
    <lineage>
        <taxon>Bacteria</taxon>
        <taxon>Bacillati</taxon>
        <taxon>Actinomycetota</taxon>
        <taxon>Actinomycetes</taxon>
        <taxon>Micrococcales</taxon>
        <taxon>Microbacteriaceae</taxon>
        <taxon>Microbacterium</taxon>
    </lineage>
</organism>
<evidence type="ECO:0000313" key="2">
    <source>
        <dbReference type="EMBL" id="GAA4481270.1"/>
    </source>
</evidence>
<dbReference type="Pfam" id="PF06114">
    <property type="entry name" value="Peptidase_M78"/>
    <property type="match status" value="1"/>
</dbReference>
<dbReference type="Proteomes" id="UP001500731">
    <property type="component" value="Unassembled WGS sequence"/>
</dbReference>
<feature type="domain" description="IrrE N-terminal-like" evidence="1">
    <location>
        <begin position="77"/>
        <end position="172"/>
    </location>
</feature>
<accession>A0ABP8P3F6</accession>
<evidence type="ECO:0000313" key="3">
    <source>
        <dbReference type="Proteomes" id="UP001500731"/>
    </source>
</evidence>
<dbReference type="EMBL" id="BAABGP010000007">
    <property type="protein sequence ID" value="GAA4481270.1"/>
    <property type="molecule type" value="Genomic_DNA"/>
</dbReference>
<reference evidence="3" key="1">
    <citation type="journal article" date="2019" name="Int. J. Syst. Evol. Microbiol.">
        <title>The Global Catalogue of Microorganisms (GCM) 10K type strain sequencing project: providing services to taxonomists for standard genome sequencing and annotation.</title>
        <authorList>
            <consortium name="The Broad Institute Genomics Platform"/>
            <consortium name="The Broad Institute Genome Sequencing Center for Infectious Disease"/>
            <person name="Wu L."/>
            <person name="Ma J."/>
        </authorList>
    </citation>
    <scope>NUCLEOTIDE SEQUENCE [LARGE SCALE GENOMIC DNA]</scope>
    <source>
        <strain evidence="3">JCM 17839</strain>
    </source>
</reference>
<name>A0ABP8P3F6_9MICO</name>
<protein>
    <recommendedName>
        <fullName evidence="1">IrrE N-terminal-like domain-containing protein</fullName>
    </recommendedName>
</protein>